<evidence type="ECO:0000313" key="4">
    <source>
        <dbReference type="Proteomes" id="UP001157974"/>
    </source>
</evidence>
<dbReference type="Pfam" id="PF00168">
    <property type="entry name" value="C2"/>
    <property type="match status" value="1"/>
</dbReference>
<reference evidence="3 4" key="1">
    <citation type="journal article" date="2023" name="Nat. Commun.">
        <title>Origin of minicircular mitochondrial genomes in red algae.</title>
        <authorList>
            <person name="Lee Y."/>
            <person name="Cho C.H."/>
            <person name="Lee Y.M."/>
            <person name="Park S.I."/>
            <person name="Yang J.H."/>
            <person name="West J.A."/>
            <person name="Bhattacharya D."/>
            <person name="Yoon H.S."/>
        </authorList>
    </citation>
    <scope>NUCLEOTIDE SEQUENCE [LARGE SCALE GENOMIC DNA]</scope>
    <source>
        <strain evidence="3 4">CCMP1338</strain>
        <tissue evidence="3">Whole cell</tissue>
    </source>
</reference>
<keyword evidence="4" id="KW-1185">Reference proteome</keyword>
<dbReference type="Proteomes" id="UP001157974">
    <property type="component" value="Unassembled WGS sequence"/>
</dbReference>
<feature type="signal peptide" evidence="1">
    <location>
        <begin position="1"/>
        <end position="19"/>
    </location>
</feature>
<dbReference type="AlphaFoldDB" id="A0AAV8USY0"/>
<dbReference type="EMBL" id="JAMWBK010000004">
    <property type="protein sequence ID" value="KAJ8905624.1"/>
    <property type="molecule type" value="Genomic_DNA"/>
</dbReference>
<organism evidence="3 4">
    <name type="scientific">Rhodosorus marinus</name>
    <dbReference type="NCBI Taxonomy" id="101924"/>
    <lineage>
        <taxon>Eukaryota</taxon>
        <taxon>Rhodophyta</taxon>
        <taxon>Stylonematophyceae</taxon>
        <taxon>Stylonematales</taxon>
        <taxon>Stylonemataceae</taxon>
        <taxon>Rhodosorus</taxon>
    </lineage>
</organism>
<comment type="caution">
    <text evidence="3">The sequence shown here is derived from an EMBL/GenBank/DDBJ whole genome shotgun (WGS) entry which is preliminary data.</text>
</comment>
<gene>
    <name evidence="3" type="ORF">NDN08_002130</name>
</gene>
<dbReference type="InterPro" id="IPR000008">
    <property type="entry name" value="C2_dom"/>
</dbReference>
<keyword evidence="1" id="KW-0732">Signal</keyword>
<accession>A0AAV8USY0</accession>
<dbReference type="InterPro" id="IPR035892">
    <property type="entry name" value="C2_domain_sf"/>
</dbReference>
<dbReference type="SUPFAM" id="SSF49562">
    <property type="entry name" value="C2 domain (Calcium/lipid-binding domain, CaLB)"/>
    <property type="match status" value="1"/>
</dbReference>
<dbReference type="PROSITE" id="PS50004">
    <property type="entry name" value="C2"/>
    <property type="match status" value="1"/>
</dbReference>
<protein>
    <recommendedName>
        <fullName evidence="2">C2 domain-containing protein</fullName>
    </recommendedName>
</protein>
<evidence type="ECO:0000313" key="3">
    <source>
        <dbReference type="EMBL" id="KAJ8905624.1"/>
    </source>
</evidence>
<sequence>MKGIAVICVIACTIGVAVSVQLGGRAEPEIDPPIPPVGRPSEYKDLSITVLEVNGEESYLWWRVDSGINWWPDPYVVITAYRKDGPKRTRRTSVKSVKSHRVVFNQNLSFGRGIWESIYVEVWDSDSWPSSDDNILKSSVIGVDEFITGRYRTDPVRYRGFENRNQGTKVYLTVRLQ</sequence>
<dbReference type="Gene3D" id="2.60.40.150">
    <property type="entry name" value="C2 domain"/>
    <property type="match status" value="1"/>
</dbReference>
<name>A0AAV8USY0_9RHOD</name>
<evidence type="ECO:0000256" key="1">
    <source>
        <dbReference type="SAM" id="SignalP"/>
    </source>
</evidence>
<evidence type="ECO:0000259" key="2">
    <source>
        <dbReference type="PROSITE" id="PS50004"/>
    </source>
</evidence>
<feature type="chain" id="PRO_5043496725" description="C2 domain-containing protein" evidence="1">
    <location>
        <begin position="20"/>
        <end position="177"/>
    </location>
</feature>
<proteinExistence type="predicted"/>
<feature type="domain" description="C2" evidence="2">
    <location>
        <begin position="24"/>
        <end position="156"/>
    </location>
</feature>